<evidence type="ECO:0000313" key="3">
    <source>
        <dbReference type="EMBL" id="KAK7829654.1"/>
    </source>
</evidence>
<evidence type="ECO:0000256" key="1">
    <source>
        <dbReference type="SAM" id="MobiDB-lite"/>
    </source>
</evidence>
<dbReference type="InterPro" id="IPR011009">
    <property type="entry name" value="Kinase-like_dom_sf"/>
</dbReference>
<protein>
    <recommendedName>
        <fullName evidence="2">Protein kinase domain-containing protein</fullName>
    </recommendedName>
</protein>
<keyword evidence="4" id="KW-1185">Reference proteome</keyword>
<dbReference type="InterPro" id="IPR000719">
    <property type="entry name" value="Prot_kinase_dom"/>
</dbReference>
<evidence type="ECO:0000259" key="2">
    <source>
        <dbReference type="PROSITE" id="PS50011"/>
    </source>
</evidence>
<evidence type="ECO:0000313" key="4">
    <source>
        <dbReference type="Proteomes" id="UP001488838"/>
    </source>
</evidence>
<gene>
    <name evidence="3" type="ORF">U0070_013340</name>
</gene>
<feature type="compositionally biased region" description="Polar residues" evidence="1">
    <location>
        <begin position="190"/>
        <end position="200"/>
    </location>
</feature>
<feature type="domain" description="Protein kinase" evidence="2">
    <location>
        <begin position="1"/>
        <end position="134"/>
    </location>
</feature>
<dbReference type="PROSITE" id="PS50011">
    <property type="entry name" value="PROTEIN_KINASE_DOM"/>
    <property type="match status" value="1"/>
</dbReference>
<dbReference type="Pfam" id="PF00069">
    <property type="entry name" value="Pkinase"/>
    <property type="match status" value="1"/>
</dbReference>
<dbReference type="GO" id="GO:0004672">
    <property type="term" value="F:protein kinase activity"/>
    <property type="evidence" value="ECO:0007669"/>
    <property type="project" value="InterPro"/>
</dbReference>
<feature type="compositionally biased region" description="Low complexity" evidence="1">
    <location>
        <begin position="178"/>
        <end position="189"/>
    </location>
</feature>
<feature type="region of interest" description="Disordered" evidence="1">
    <location>
        <begin position="278"/>
        <end position="302"/>
    </location>
</feature>
<organism evidence="3 4">
    <name type="scientific">Myodes glareolus</name>
    <name type="common">Bank vole</name>
    <name type="synonym">Clethrionomys glareolus</name>
    <dbReference type="NCBI Taxonomy" id="447135"/>
    <lineage>
        <taxon>Eukaryota</taxon>
        <taxon>Metazoa</taxon>
        <taxon>Chordata</taxon>
        <taxon>Craniata</taxon>
        <taxon>Vertebrata</taxon>
        <taxon>Euteleostomi</taxon>
        <taxon>Mammalia</taxon>
        <taxon>Eutheria</taxon>
        <taxon>Euarchontoglires</taxon>
        <taxon>Glires</taxon>
        <taxon>Rodentia</taxon>
        <taxon>Myomorpha</taxon>
        <taxon>Muroidea</taxon>
        <taxon>Cricetidae</taxon>
        <taxon>Arvicolinae</taxon>
        <taxon>Myodes</taxon>
    </lineage>
</organism>
<proteinExistence type="predicted"/>
<dbReference type="AlphaFoldDB" id="A0AAW0JRK9"/>
<dbReference type="Gene3D" id="1.10.510.10">
    <property type="entry name" value="Transferase(Phosphotransferase) domain 1"/>
    <property type="match status" value="1"/>
</dbReference>
<dbReference type="GO" id="GO:0005524">
    <property type="term" value="F:ATP binding"/>
    <property type="evidence" value="ECO:0007669"/>
    <property type="project" value="InterPro"/>
</dbReference>
<accession>A0AAW0JRK9</accession>
<dbReference type="Proteomes" id="UP001488838">
    <property type="component" value="Unassembled WGS sequence"/>
</dbReference>
<dbReference type="SMART" id="SM00220">
    <property type="entry name" value="S_TKc"/>
    <property type="match status" value="1"/>
</dbReference>
<feature type="region of interest" description="Disordered" evidence="1">
    <location>
        <begin position="178"/>
        <end position="207"/>
    </location>
</feature>
<dbReference type="EMBL" id="JBBHLL010000020">
    <property type="protein sequence ID" value="KAK7829654.1"/>
    <property type="molecule type" value="Genomic_DNA"/>
</dbReference>
<reference evidence="3 4" key="1">
    <citation type="journal article" date="2023" name="bioRxiv">
        <title>Conserved and derived expression patterns and positive selection on dental genes reveal complex evolutionary context of ever-growing rodent molars.</title>
        <authorList>
            <person name="Calamari Z.T."/>
            <person name="Song A."/>
            <person name="Cohen E."/>
            <person name="Akter M."/>
            <person name="Roy R.D."/>
            <person name="Hallikas O."/>
            <person name="Christensen M.M."/>
            <person name="Li P."/>
            <person name="Marangoni P."/>
            <person name="Jernvall J."/>
            <person name="Klein O.D."/>
        </authorList>
    </citation>
    <scope>NUCLEOTIDE SEQUENCE [LARGE SCALE GENOMIC DNA]</scope>
    <source>
        <strain evidence="3">V071</strain>
    </source>
</reference>
<feature type="compositionally biased region" description="Basic and acidic residues" evidence="1">
    <location>
        <begin position="278"/>
        <end position="287"/>
    </location>
</feature>
<name>A0AAW0JRK9_MYOGA</name>
<sequence>MGEKIGDESSEVQLGICFSPLVAIKNVSIEGALQLNLVFLSVAPEILRGCAYGPEVDMWSVGIITYILLCGFEPFYDERGDQFMFRRILNCEYYFISPWWDEVSLNAKDLVRKLIVLDPKKRLTTFQALQHPWVTGKAANFVHMDTAQKKLQEFNARRKLKAKHAAVKAVVASSRLGSASSSHSSIQESNKTSSEPSSTEDVTEDTAALGKKMQEGDQGAAEGTAAEMVTLQAEGQEKDTGGRNEELSRMVLQTLEDGLKTGDPAMKRRSVEKLKTVGEEMDPKAEEEGPAAEAQDVILPEY</sequence>
<dbReference type="SUPFAM" id="SSF56112">
    <property type="entry name" value="Protein kinase-like (PK-like)"/>
    <property type="match status" value="1"/>
</dbReference>
<comment type="caution">
    <text evidence="3">The sequence shown here is derived from an EMBL/GenBank/DDBJ whole genome shotgun (WGS) entry which is preliminary data.</text>
</comment>
<dbReference type="PANTHER" id="PTHR24347">
    <property type="entry name" value="SERINE/THREONINE-PROTEIN KINASE"/>
    <property type="match status" value="1"/>
</dbReference>